<organism evidence="1 2">
    <name type="scientific">Aspergillus melleus</name>
    <dbReference type="NCBI Taxonomy" id="138277"/>
    <lineage>
        <taxon>Eukaryota</taxon>
        <taxon>Fungi</taxon>
        <taxon>Dikarya</taxon>
        <taxon>Ascomycota</taxon>
        <taxon>Pezizomycotina</taxon>
        <taxon>Eurotiomycetes</taxon>
        <taxon>Eurotiomycetidae</taxon>
        <taxon>Eurotiales</taxon>
        <taxon>Aspergillaceae</taxon>
        <taxon>Aspergillus</taxon>
        <taxon>Aspergillus subgen. Circumdati</taxon>
    </lineage>
</organism>
<evidence type="ECO:0000313" key="1">
    <source>
        <dbReference type="EMBL" id="KAK1141214.1"/>
    </source>
</evidence>
<dbReference type="Proteomes" id="UP001177260">
    <property type="component" value="Unassembled WGS sequence"/>
</dbReference>
<sequence>MSRPQYYANTLEPVDITPEKLQKTLEDLLVAVRRGVDAIQQGSPPSEDWGSSGLYTGPAVAASYGQKVNADDIELLQDAVNVALQNGPIVPHGGRMMGGDEVLFGRAGLLWAILNIREHTFDEQTMAFLQPVFDAVPALIDAIVDAGRLGRKAYIDKHGSEGALPLMWTWMEGHYGLGLVHGLTGILAVLLACSPSELNDGTSRTYLPWLAGTVTGICELCIANNGHLPTAIPARHSSSHRTSHLVQICHGAPGVLHLMACARRNTHLIPNFWEPTWDEAIRLASERIWEEGLLSKGGGICHGIAGNAWPWLLLHDSFEYDIDTMEIAKRNYAERTGMTDSKPMEHELTSDYFLSRALAFLLHSRETPPYMSSDIYRLPDHPFSLTEGLAGTVYLLG</sequence>
<name>A0ACC3AUM9_9EURO</name>
<evidence type="ECO:0000313" key="2">
    <source>
        <dbReference type="Proteomes" id="UP001177260"/>
    </source>
</evidence>
<protein>
    <submittedName>
        <fullName evidence="1">Uncharacterized protein</fullName>
    </submittedName>
</protein>
<reference evidence="1 2" key="1">
    <citation type="journal article" date="2023" name="ACS Omega">
        <title>Identification of the Neoaspergillic Acid Biosynthesis Gene Cluster by Establishing an In Vitro CRISPR-Ribonucleoprotein Genetic System in Aspergillus melleus.</title>
        <authorList>
            <person name="Yuan B."/>
            <person name="Grau M.F."/>
            <person name="Murata R.M."/>
            <person name="Torok T."/>
            <person name="Venkateswaran K."/>
            <person name="Stajich J.E."/>
            <person name="Wang C.C.C."/>
        </authorList>
    </citation>
    <scope>NUCLEOTIDE SEQUENCE [LARGE SCALE GENOMIC DNA]</scope>
    <source>
        <strain evidence="1 2">IMV 1140</strain>
    </source>
</reference>
<accession>A0ACC3AUM9</accession>
<gene>
    <name evidence="1" type="ORF">N8T08_009253</name>
</gene>
<keyword evidence="2" id="KW-1185">Reference proteome</keyword>
<proteinExistence type="predicted"/>
<comment type="caution">
    <text evidence="1">The sequence shown here is derived from an EMBL/GenBank/DDBJ whole genome shotgun (WGS) entry which is preliminary data.</text>
</comment>
<dbReference type="EMBL" id="JAOPJF010000067">
    <property type="protein sequence ID" value="KAK1141214.1"/>
    <property type="molecule type" value="Genomic_DNA"/>
</dbReference>